<dbReference type="PANTHER" id="PTHR43313">
    <property type="entry name" value="SHORT-CHAIN DEHYDROGENASE/REDUCTASE FAMILY 9C"/>
    <property type="match status" value="1"/>
</dbReference>
<gene>
    <name evidence="3" type="primary">LOC100897358</name>
</gene>
<dbReference type="RefSeq" id="XP_003747668.1">
    <property type="nucleotide sequence ID" value="XM_003747620.1"/>
</dbReference>
<keyword evidence="2" id="KW-1185">Reference proteome</keyword>
<dbReference type="GeneID" id="100897358"/>
<dbReference type="GO" id="GO:0016491">
    <property type="term" value="F:oxidoreductase activity"/>
    <property type="evidence" value="ECO:0007669"/>
    <property type="project" value="TreeGrafter"/>
</dbReference>
<dbReference type="PANTHER" id="PTHR43313:SF36">
    <property type="entry name" value="D-BETA-HYDROXYBUTYRATE DEHYDROGENASE, MITOCHONDRIAL"/>
    <property type="match status" value="1"/>
</dbReference>
<dbReference type="InterPro" id="IPR002347">
    <property type="entry name" value="SDR_fam"/>
</dbReference>
<proteinExistence type="predicted"/>
<dbReference type="GO" id="GO:0008202">
    <property type="term" value="P:steroid metabolic process"/>
    <property type="evidence" value="ECO:0007669"/>
    <property type="project" value="TreeGrafter"/>
</dbReference>
<dbReference type="InterPro" id="IPR036291">
    <property type="entry name" value="NAD(P)-bd_dom_sf"/>
</dbReference>
<reference evidence="3" key="1">
    <citation type="submission" date="2025-08" db="UniProtKB">
        <authorList>
            <consortium name="RefSeq"/>
        </authorList>
    </citation>
    <scope>IDENTIFICATION</scope>
</reference>
<dbReference type="KEGG" id="goe:100897358"/>
<evidence type="ECO:0000313" key="2">
    <source>
        <dbReference type="Proteomes" id="UP000694867"/>
    </source>
</evidence>
<feature type="transmembrane region" description="Helical" evidence="1">
    <location>
        <begin position="46"/>
        <end position="66"/>
    </location>
</feature>
<sequence>MVLESWRRPSGNNMGWFNLKSMLLLSFLTFKLIEWSSYWLPIWDMLSYVMILGASYWFGFVAYRWLKRDYLALKIASYRKAVLITGCDTGFGNMLARNLAPRGFQVLAGCLDPQSSESLKLQAIPNIDVIGLDVTEQYSCEEAFREAALKLEKSQNDLWAVICNAGVCEIGELEWQSFEAIQRVLDVNVMGTIRTVRTFLPMLRKTKGRIVLNASILCNFSSPGFVAYSMSKAAVASLGEGLKRELQVWDIDVCTVQPVLYNTGLLRLDEVKSEFLNEAINKLPENLRQDYGPEYFIGFWNKMSKFVRENANSQPDQAVKMLCHAITTVWPETHYRVGSWKQRIFYNILDFMPIEVVDLCFEKLMRNPVEPNALLKS</sequence>
<evidence type="ECO:0000313" key="3">
    <source>
        <dbReference type="RefSeq" id="XP_003747668.1"/>
    </source>
</evidence>
<evidence type="ECO:0000256" key="1">
    <source>
        <dbReference type="SAM" id="Phobius"/>
    </source>
</evidence>
<dbReference type="PRINTS" id="PR00081">
    <property type="entry name" value="GDHRDH"/>
</dbReference>
<dbReference type="AlphaFoldDB" id="A0AAJ6W0N5"/>
<dbReference type="SUPFAM" id="SSF51735">
    <property type="entry name" value="NAD(P)-binding Rossmann-fold domains"/>
    <property type="match status" value="1"/>
</dbReference>
<keyword evidence="1" id="KW-0812">Transmembrane</keyword>
<name>A0AAJ6W0N5_9ACAR</name>
<feature type="transmembrane region" description="Helical" evidence="1">
    <location>
        <begin position="21"/>
        <end position="40"/>
    </location>
</feature>
<protein>
    <submittedName>
        <fullName evidence="3">17-beta-hydroxysteroid dehydrogenase type 6</fullName>
    </submittedName>
</protein>
<dbReference type="Pfam" id="PF00106">
    <property type="entry name" value="adh_short"/>
    <property type="match status" value="1"/>
</dbReference>
<keyword evidence="1" id="KW-0472">Membrane</keyword>
<accession>A0AAJ6W0N5</accession>
<organism evidence="2 3">
    <name type="scientific">Galendromus occidentalis</name>
    <name type="common">western predatory mite</name>
    <dbReference type="NCBI Taxonomy" id="34638"/>
    <lineage>
        <taxon>Eukaryota</taxon>
        <taxon>Metazoa</taxon>
        <taxon>Ecdysozoa</taxon>
        <taxon>Arthropoda</taxon>
        <taxon>Chelicerata</taxon>
        <taxon>Arachnida</taxon>
        <taxon>Acari</taxon>
        <taxon>Parasitiformes</taxon>
        <taxon>Mesostigmata</taxon>
        <taxon>Gamasina</taxon>
        <taxon>Phytoseioidea</taxon>
        <taxon>Phytoseiidae</taxon>
        <taxon>Typhlodrominae</taxon>
        <taxon>Galendromus</taxon>
    </lineage>
</organism>
<dbReference type="Gene3D" id="3.40.50.720">
    <property type="entry name" value="NAD(P)-binding Rossmann-like Domain"/>
    <property type="match status" value="1"/>
</dbReference>
<keyword evidence="1" id="KW-1133">Transmembrane helix</keyword>
<dbReference type="Proteomes" id="UP000694867">
    <property type="component" value="Unplaced"/>
</dbReference>